<feature type="region of interest" description="Disordered" evidence="1">
    <location>
        <begin position="666"/>
        <end position="689"/>
    </location>
</feature>
<dbReference type="Gene3D" id="3.20.20.80">
    <property type="entry name" value="Glycosidases"/>
    <property type="match status" value="1"/>
</dbReference>
<dbReference type="InterPro" id="IPR029058">
    <property type="entry name" value="AB_hydrolase_fold"/>
</dbReference>
<dbReference type="PANTHER" id="PTHR42767:SF1">
    <property type="entry name" value="ENDO-BETA-1,6-GALACTANASE-LIKE DOMAIN-CONTAINING PROTEIN"/>
    <property type="match status" value="1"/>
</dbReference>
<organism evidence="4 5">
    <name type="scientific">Tetrapyrgos nigripes</name>
    <dbReference type="NCBI Taxonomy" id="182062"/>
    <lineage>
        <taxon>Eukaryota</taxon>
        <taxon>Fungi</taxon>
        <taxon>Dikarya</taxon>
        <taxon>Basidiomycota</taxon>
        <taxon>Agaricomycotina</taxon>
        <taxon>Agaricomycetes</taxon>
        <taxon>Agaricomycetidae</taxon>
        <taxon>Agaricales</taxon>
        <taxon>Marasmiineae</taxon>
        <taxon>Marasmiaceae</taxon>
        <taxon>Tetrapyrgos</taxon>
    </lineage>
</organism>
<keyword evidence="2" id="KW-0732">Signal</keyword>
<feature type="signal peptide" evidence="2">
    <location>
        <begin position="1"/>
        <end position="23"/>
    </location>
</feature>
<feature type="compositionally biased region" description="Low complexity" evidence="1">
    <location>
        <begin position="678"/>
        <end position="689"/>
    </location>
</feature>
<reference evidence="4 5" key="1">
    <citation type="journal article" date="2020" name="ISME J.">
        <title>Uncovering the hidden diversity of litter-decomposition mechanisms in mushroom-forming fungi.</title>
        <authorList>
            <person name="Floudas D."/>
            <person name="Bentzer J."/>
            <person name="Ahren D."/>
            <person name="Johansson T."/>
            <person name="Persson P."/>
            <person name="Tunlid A."/>
        </authorList>
    </citation>
    <scope>NUCLEOTIDE SEQUENCE [LARGE SCALE GENOMIC DNA]</scope>
    <source>
        <strain evidence="4 5">CBS 291.85</strain>
    </source>
</reference>
<comment type="caution">
    <text evidence="4">The sequence shown here is derived from an EMBL/GenBank/DDBJ whole genome shotgun (WGS) entry which is preliminary data.</text>
</comment>
<feature type="domain" description="Endo-beta-1,6-galactanase-like" evidence="3">
    <location>
        <begin position="31"/>
        <end position="241"/>
    </location>
</feature>
<dbReference type="OrthoDB" id="437457at2759"/>
<dbReference type="EMBL" id="JAACJM010000068">
    <property type="protein sequence ID" value="KAF5352040.1"/>
    <property type="molecule type" value="Genomic_DNA"/>
</dbReference>
<keyword evidence="5" id="KW-1185">Reference proteome</keyword>
<evidence type="ECO:0000313" key="4">
    <source>
        <dbReference type="EMBL" id="KAF5352040.1"/>
    </source>
</evidence>
<dbReference type="GO" id="GO:0004553">
    <property type="term" value="F:hydrolase activity, hydrolyzing O-glycosyl compounds"/>
    <property type="evidence" value="ECO:0007669"/>
    <property type="project" value="InterPro"/>
</dbReference>
<evidence type="ECO:0000313" key="5">
    <source>
        <dbReference type="Proteomes" id="UP000559256"/>
    </source>
</evidence>
<dbReference type="SUPFAM" id="SSF51445">
    <property type="entry name" value="(Trans)glycosidases"/>
    <property type="match status" value="1"/>
</dbReference>
<dbReference type="AlphaFoldDB" id="A0A8H5D1R9"/>
<dbReference type="InterPro" id="IPR039743">
    <property type="entry name" value="6GAL/EXGAL"/>
</dbReference>
<dbReference type="Gene3D" id="3.40.50.1820">
    <property type="entry name" value="alpha/beta hydrolase"/>
    <property type="match status" value="1"/>
</dbReference>
<evidence type="ECO:0000259" key="3">
    <source>
        <dbReference type="Pfam" id="PF14587"/>
    </source>
</evidence>
<gene>
    <name evidence="4" type="ORF">D9758_009436</name>
</gene>
<dbReference type="PANTHER" id="PTHR42767">
    <property type="entry name" value="ENDO-BETA-1,6-GALACTANASE"/>
    <property type="match status" value="1"/>
</dbReference>
<dbReference type="InterPro" id="IPR017853">
    <property type="entry name" value="GH"/>
</dbReference>
<evidence type="ECO:0000256" key="2">
    <source>
        <dbReference type="SAM" id="SignalP"/>
    </source>
</evidence>
<sequence length="794" mass="85596">MSPTYRAFLSVLAVSALLPHAQTATISSTPAQTFLGIGGSGAWWPNDLFQFPDSVRQNLSSLLFSQSGLGLSSYRYNVGSGGVGVSNPTRAPQTFYVSPGQYDFTKDAAGVYFLTQASKFGVHDLTMFANSAPAPLTSAGTSCGSQFKNGTGSAYGTFLAEVTQHFRSQGILINLISPMNEPDSSFGPTPCGQEGMLVQPNQRAEVVNGLWNALNALGLASAVGILADESSQLAFATSEYSSWLPQVVDKVAALVHHTYDFPSDSSYSSFISNEICCTLGQADGTGKGYSQGYDPTITNALLFSGLVFQSLVVAGEPHYDFWTLVSNGIGCDPSTDPSCATRTNGNGWNDGVIYYDPNFARNGNHGLYIKKQFWTYKHFGNFVKPGTQRLPITGSDSTTNSMLAISNSTTIVIIAMNTRTSDSTLSLTFPANVCARGGFRTSATEDFASIASATGSGSSWSLRLASLSLKYSLFPLLSIPMSEIHLREVDSFHCSPKVKTPPKTSEIPTPFSYIPSDDGTDENLLILLHGLGVYVLRANYVLNQLPVNLGDTHIPFSKLGRQFKLPQTAVIAIRAPEQVPFLYEEAYQWYTSFDPLGELISRPNPTPALEFLSKVFDHLTDPTQCAWPPNKIHLFGFAQGGSVALEFGITYWRKQLEQHRKAITAATTTPDEEDKGFTSANNANNTTSTKPIASLGSIVTITGPLLSYPTLSSPSPTPILAVYRPPPAEPSLSSGDLTAIKKAYSAVKEVKLGPRGPGMPSSQEEWEGIMRFWSERLSRRPGDGLYEVMSGMNA</sequence>
<protein>
    <recommendedName>
        <fullName evidence="3">Endo-beta-1,6-galactanase-like domain-containing protein</fullName>
    </recommendedName>
</protein>
<name>A0A8H5D1R9_9AGAR</name>
<dbReference type="InterPro" id="IPR039514">
    <property type="entry name" value="6GAL-like"/>
</dbReference>
<accession>A0A8H5D1R9</accession>
<proteinExistence type="predicted"/>
<dbReference type="SUPFAM" id="SSF53474">
    <property type="entry name" value="alpha/beta-Hydrolases"/>
    <property type="match status" value="1"/>
</dbReference>
<dbReference type="Proteomes" id="UP000559256">
    <property type="component" value="Unassembled WGS sequence"/>
</dbReference>
<feature type="chain" id="PRO_5034661216" description="Endo-beta-1,6-galactanase-like domain-containing protein" evidence="2">
    <location>
        <begin position="24"/>
        <end position="794"/>
    </location>
</feature>
<dbReference type="Pfam" id="PF14587">
    <property type="entry name" value="Glyco_hydr_30_2"/>
    <property type="match status" value="1"/>
</dbReference>
<evidence type="ECO:0000256" key="1">
    <source>
        <dbReference type="SAM" id="MobiDB-lite"/>
    </source>
</evidence>